<sequence>MTSIINLLNPADGPPRCPPAHTRAPAAYMNTVIDRRLHDEPTPRHTGDERKEHTSHLYYPLPQKQIVFDQRFDLQRSPQRVSATRESLHHPNGSHIYNHHRSQHAPGADAHHPEHIRGPTVYRSSVSYHSNGDDDRQQQHGNRSKDPSAGSTHATRHPWMHPGTVATQHCPSSQHTSSNVPSGIPQDSRAVPLSRSYIDEPTSRVNSPTSSEATEYLQYPALPVPAIACAYTAMDYACNCAYQPPQLTSTPNAPLLALQLSHPGPHPHTPDHRPLVPAVPPTNLPSTSIN</sequence>
<reference evidence="2 3" key="1">
    <citation type="journal article" date="2019" name="Nat. Ecol. Evol.">
        <title>Megaphylogeny resolves global patterns of mushroom evolution.</title>
        <authorList>
            <person name="Varga T."/>
            <person name="Krizsan K."/>
            <person name="Foldi C."/>
            <person name="Dima B."/>
            <person name="Sanchez-Garcia M."/>
            <person name="Sanchez-Ramirez S."/>
            <person name="Szollosi G.J."/>
            <person name="Szarkandi J.G."/>
            <person name="Papp V."/>
            <person name="Albert L."/>
            <person name="Andreopoulos W."/>
            <person name="Angelini C."/>
            <person name="Antonin V."/>
            <person name="Barry K.W."/>
            <person name="Bougher N.L."/>
            <person name="Buchanan P."/>
            <person name="Buyck B."/>
            <person name="Bense V."/>
            <person name="Catcheside P."/>
            <person name="Chovatia M."/>
            <person name="Cooper J."/>
            <person name="Damon W."/>
            <person name="Desjardin D."/>
            <person name="Finy P."/>
            <person name="Geml J."/>
            <person name="Haridas S."/>
            <person name="Hughes K."/>
            <person name="Justo A."/>
            <person name="Karasinski D."/>
            <person name="Kautmanova I."/>
            <person name="Kiss B."/>
            <person name="Kocsube S."/>
            <person name="Kotiranta H."/>
            <person name="LaButti K.M."/>
            <person name="Lechner B.E."/>
            <person name="Liimatainen K."/>
            <person name="Lipzen A."/>
            <person name="Lukacs Z."/>
            <person name="Mihaltcheva S."/>
            <person name="Morgado L.N."/>
            <person name="Niskanen T."/>
            <person name="Noordeloos M.E."/>
            <person name="Ohm R.A."/>
            <person name="Ortiz-Santana B."/>
            <person name="Ovrebo C."/>
            <person name="Racz N."/>
            <person name="Riley R."/>
            <person name="Savchenko A."/>
            <person name="Shiryaev A."/>
            <person name="Soop K."/>
            <person name="Spirin V."/>
            <person name="Szebenyi C."/>
            <person name="Tomsovsky M."/>
            <person name="Tulloss R.E."/>
            <person name="Uehling J."/>
            <person name="Grigoriev I.V."/>
            <person name="Vagvolgyi C."/>
            <person name="Papp T."/>
            <person name="Martin F.M."/>
            <person name="Miettinen O."/>
            <person name="Hibbett D.S."/>
            <person name="Nagy L.G."/>
        </authorList>
    </citation>
    <scope>NUCLEOTIDE SEQUENCE [LARGE SCALE GENOMIC DNA]</scope>
    <source>
        <strain evidence="2 3">CBS 309.79</strain>
    </source>
</reference>
<accession>A0A5C3Q5Q9</accession>
<protein>
    <submittedName>
        <fullName evidence="2">Uncharacterized protein</fullName>
    </submittedName>
</protein>
<evidence type="ECO:0000313" key="3">
    <source>
        <dbReference type="Proteomes" id="UP000305067"/>
    </source>
</evidence>
<proteinExistence type="predicted"/>
<keyword evidence="3" id="KW-1185">Reference proteome</keyword>
<evidence type="ECO:0000256" key="1">
    <source>
        <dbReference type="SAM" id="MobiDB-lite"/>
    </source>
</evidence>
<feature type="region of interest" description="Disordered" evidence="1">
    <location>
        <begin position="1"/>
        <end position="22"/>
    </location>
</feature>
<feature type="compositionally biased region" description="Basic and acidic residues" evidence="1">
    <location>
        <begin position="131"/>
        <end position="146"/>
    </location>
</feature>
<feature type="region of interest" description="Disordered" evidence="1">
    <location>
        <begin position="77"/>
        <end position="190"/>
    </location>
</feature>
<dbReference type="EMBL" id="ML178862">
    <property type="protein sequence ID" value="TFK96339.1"/>
    <property type="molecule type" value="Genomic_DNA"/>
</dbReference>
<feature type="region of interest" description="Disordered" evidence="1">
    <location>
        <begin position="261"/>
        <end position="290"/>
    </location>
</feature>
<organism evidence="2 3">
    <name type="scientific">Pterulicium gracile</name>
    <dbReference type="NCBI Taxonomy" id="1884261"/>
    <lineage>
        <taxon>Eukaryota</taxon>
        <taxon>Fungi</taxon>
        <taxon>Dikarya</taxon>
        <taxon>Basidiomycota</taxon>
        <taxon>Agaricomycotina</taxon>
        <taxon>Agaricomycetes</taxon>
        <taxon>Agaricomycetidae</taxon>
        <taxon>Agaricales</taxon>
        <taxon>Pleurotineae</taxon>
        <taxon>Pterulaceae</taxon>
        <taxon>Pterulicium</taxon>
    </lineage>
</organism>
<feature type="compositionally biased region" description="Polar residues" evidence="1">
    <location>
        <begin position="165"/>
        <end position="181"/>
    </location>
</feature>
<evidence type="ECO:0000313" key="2">
    <source>
        <dbReference type="EMBL" id="TFK96339.1"/>
    </source>
</evidence>
<dbReference type="AlphaFoldDB" id="A0A5C3Q5Q9"/>
<dbReference type="Proteomes" id="UP000305067">
    <property type="component" value="Unassembled WGS sequence"/>
</dbReference>
<name>A0A5C3Q5Q9_9AGAR</name>
<gene>
    <name evidence="2" type="ORF">BDV98DRAFT_311676</name>
</gene>